<organism evidence="2 3">
    <name type="scientific">Paraconexibacter algicola</name>
    <dbReference type="NCBI Taxonomy" id="2133960"/>
    <lineage>
        <taxon>Bacteria</taxon>
        <taxon>Bacillati</taxon>
        <taxon>Actinomycetota</taxon>
        <taxon>Thermoleophilia</taxon>
        <taxon>Solirubrobacterales</taxon>
        <taxon>Paraconexibacteraceae</taxon>
        <taxon>Paraconexibacter</taxon>
    </lineage>
</organism>
<keyword evidence="1" id="KW-0732">Signal</keyword>
<proteinExistence type="predicted"/>
<comment type="caution">
    <text evidence="2">The sequence shown here is derived from an EMBL/GenBank/DDBJ whole genome shotgun (WGS) entry which is preliminary data.</text>
</comment>
<feature type="chain" id="PRO_5039355151" evidence="1">
    <location>
        <begin position="23"/>
        <end position="361"/>
    </location>
</feature>
<dbReference type="PANTHER" id="PTHR12631">
    <property type="entry name" value="ALPHA-L-IDURONIDASE"/>
    <property type="match status" value="1"/>
</dbReference>
<evidence type="ECO:0000313" key="3">
    <source>
        <dbReference type="Proteomes" id="UP000240739"/>
    </source>
</evidence>
<evidence type="ECO:0000256" key="1">
    <source>
        <dbReference type="SAM" id="SignalP"/>
    </source>
</evidence>
<name>A0A2T4UGZ9_9ACTN</name>
<dbReference type="Gene3D" id="3.20.20.80">
    <property type="entry name" value="Glycosidases"/>
    <property type="match status" value="1"/>
</dbReference>
<dbReference type="OrthoDB" id="525131at2"/>
<dbReference type="InterPro" id="IPR017853">
    <property type="entry name" value="GH"/>
</dbReference>
<protein>
    <submittedName>
        <fullName evidence="2">Uncharacterized protein</fullName>
    </submittedName>
</protein>
<reference evidence="2 3" key="1">
    <citation type="submission" date="2018-03" db="EMBL/GenBank/DDBJ databases">
        <title>Aquarubrobacter algicola gen. nov., sp. nov., a novel actinobacterium isolated from shallow eutrophic lake during the end of cyanobacterial harmful algal blooms.</title>
        <authorList>
            <person name="Chun S.J."/>
        </authorList>
    </citation>
    <scope>NUCLEOTIDE SEQUENCE [LARGE SCALE GENOMIC DNA]</scope>
    <source>
        <strain evidence="2 3">Seoho-28</strain>
    </source>
</reference>
<dbReference type="EMBL" id="PYYB01000001">
    <property type="protein sequence ID" value="PTL58479.1"/>
    <property type="molecule type" value="Genomic_DNA"/>
</dbReference>
<feature type="signal peptide" evidence="1">
    <location>
        <begin position="1"/>
        <end position="22"/>
    </location>
</feature>
<dbReference type="PANTHER" id="PTHR12631:SF10">
    <property type="entry name" value="BETA-XYLOSIDASE-LIKE PROTEIN-RELATED"/>
    <property type="match status" value="1"/>
</dbReference>
<accession>A0A2T4UGZ9</accession>
<dbReference type="AlphaFoldDB" id="A0A2T4UGZ9"/>
<dbReference type="RefSeq" id="WP_107566917.1">
    <property type="nucleotide sequence ID" value="NZ_PYYB01000001.1"/>
</dbReference>
<dbReference type="GO" id="GO:0004553">
    <property type="term" value="F:hydrolase activity, hydrolyzing O-glycosyl compounds"/>
    <property type="evidence" value="ECO:0007669"/>
    <property type="project" value="TreeGrafter"/>
</dbReference>
<dbReference type="SUPFAM" id="SSF51445">
    <property type="entry name" value="(Trans)glycosidases"/>
    <property type="match status" value="1"/>
</dbReference>
<sequence length="361" mass="40250">MRRLRLLVLLAAALTLGTLGCAASDGEPLPTVPRLGLVSNTLDWGTQMAAMQRRSRDLGAGWLREEIRWNEVEPVRGTRRWARTDRLVASATRRGLRILPLLIGTPRWAAPDPTTIPTDPRRYAAFARDVVRRYGPDGAFWRANPDLDRRFAMAWFELWNEPFLPQFAADRQDAGTYARLVQAAGNAIHAAHPRARVLAAMEYEWKTPDGTFRRWVRDVHAAVPELAESYDGVAVHPYSPGAPIGTAAAGASKDLRRMELIREDLRAVGGPTDQVWITEIGWPTCPQRPACVSRAQQARYLEQAIRAAGGRYRGWVRALFAYALFDFRPASGEPLREGAFGLLELDGREKPAAAVLRRAGR</sequence>
<dbReference type="InterPro" id="IPR051923">
    <property type="entry name" value="Glycosyl_Hydrolase_39"/>
</dbReference>
<evidence type="ECO:0000313" key="2">
    <source>
        <dbReference type="EMBL" id="PTL58479.1"/>
    </source>
</evidence>
<gene>
    <name evidence="2" type="ORF">C7Y72_01820</name>
</gene>
<dbReference type="PROSITE" id="PS51257">
    <property type="entry name" value="PROKAR_LIPOPROTEIN"/>
    <property type="match status" value="1"/>
</dbReference>
<dbReference type="Proteomes" id="UP000240739">
    <property type="component" value="Unassembled WGS sequence"/>
</dbReference>
<keyword evidence="3" id="KW-1185">Reference proteome</keyword>